<gene>
    <name evidence="1" type="ORF">Tci_403518</name>
</gene>
<name>A0A699HK54_TANCI</name>
<comment type="caution">
    <text evidence="1">The sequence shown here is derived from an EMBL/GenBank/DDBJ whole genome shotgun (WGS) entry which is preliminary data.</text>
</comment>
<dbReference type="EMBL" id="BKCJ010168455">
    <property type="protein sequence ID" value="GEY31544.1"/>
    <property type="molecule type" value="Genomic_DNA"/>
</dbReference>
<accession>A0A699HK54</accession>
<reference evidence="1" key="1">
    <citation type="journal article" date="2019" name="Sci. Rep.">
        <title>Draft genome of Tanacetum cinerariifolium, the natural source of mosquito coil.</title>
        <authorList>
            <person name="Yamashiro T."/>
            <person name="Shiraishi A."/>
            <person name="Satake H."/>
            <person name="Nakayama K."/>
        </authorList>
    </citation>
    <scope>NUCLEOTIDE SEQUENCE</scope>
</reference>
<evidence type="ECO:0000313" key="1">
    <source>
        <dbReference type="EMBL" id="GEY31544.1"/>
    </source>
</evidence>
<dbReference type="AlphaFoldDB" id="A0A699HK54"/>
<protein>
    <submittedName>
        <fullName evidence="1">Uncharacterized protein</fullName>
    </submittedName>
</protein>
<proteinExistence type="predicted"/>
<organism evidence="1">
    <name type="scientific">Tanacetum cinerariifolium</name>
    <name type="common">Dalmatian daisy</name>
    <name type="synonym">Chrysanthemum cinerariifolium</name>
    <dbReference type="NCBI Taxonomy" id="118510"/>
    <lineage>
        <taxon>Eukaryota</taxon>
        <taxon>Viridiplantae</taxon>
        <taxon>Streptophyta</taxon>
        <taxon>Embryophyta</taxon>
        <taxon>Tracheophyta</taxon>
        <taxon>Spermatophyta</taxon>
        <taxon>Magnoliopsida</taxon>
        <taxon>eudicotyledons</taxon>
        <taxon>Gunneridae</taxon>
        <taxon>Pentapetalae</taxon>
        <taxon>asterids</taxon>
        <taxon>campanulids</taxon>
        <taxon>Asterales</taxon>
        <taxon>Asteraceae</taxon>
        <taxon>Asteroideae</taxon>
        <taxon>Anthemideae</taxon>
        <taxon>Anthemidinae</taxon>
        <taxon>Tanacetum</taxon>
    </lineage>
</organism>
<sequence length="138" mass="15946">MEEVIKNGNKVLDKNIGTVEQTYKPTSVEEKLDRKNEMKARGTLLMALLNKNQLKFHSYQDAKLLMEGIENGYGRNKESQKVQRTVKQQYENFSASSSETLDQNFDRLKKLISQLKIQGEVIEQEDINLKLLRSLPSK</sequence>
<dbReference type="Pfam" id="PF14223">
    <property type="entry name" value="Retrotran_gag_2"/>
    <property type="match status" value="1"/>
</dbReference>